<evidence type="ECO:0000313" key="2">
    <source>
        <dbReference type="EMBL" id="KIL62920.1"/>
    </source>
</evidence>
<dbReference type="EMBL" id="KN818265">
    <property type="protein sequence ID" value="KIL62920.1"/>
    <property type="molecule type" value="Genomic_DNA"/>
</dbReference>
<dbReference type="Proteomes" id="UP000054549">
    <property type="component" value="Unassembled WGS sequence"/>
</dbReference>
<evidence type="ECO:0000313" key="3">
    <source>
        <dbReference type="Proteomes" id="UP000054549"/>
    </source>
</evidence>
<feature type="region of interest" description="Disordered" evidence="1">
    <location>
        <begin position="1"/>
        <end position="20"/>
    </location>
</feature>
<evidence type="ECO:0000256" key="1">
    <source>
        <dbReference type="SAM" id="MobiDB-lite"/>
    </source>
</evidence>
<dbReference type="OrthoDB" id="341486at2759"/>
<dbReference type="InParanoid" id="A0A0C2SIC4"/>
<organism evidence="2 3">
    <name type="scientific">Amanita muscaria (strain Koide BX008)</name>
    <dbReference type="NCBI Taxonomy" id="946122"/>
    <lineage>
        <taxon>Eukaryota</taxon>
        <taxon>Fungi</taxon>
        <taxon>Dikarya</taxon>
        <taxon>Basidiomycota</taxon>
        <taxon>Agaricomycotina</taxon>
        <taxon>Agaricomycetes</taxon>
        <taxon>Agaricomycetidae</taxon>
        <taxon>Agaricales</taxon>
        <taxon>Pluteineae</taxon>
        <taxon>Amanitaceae</taxon>
        <taxon>Amanita</taxon>
    </lineage>
</organism>
<gene>
    <name evidence="2" type="ORF">M378DRAFT_165203</name>
</gene>
<protein>
    <submittedName>
        <fullName evidence="2">Uncharacterized protein</fullName>
    </submittedName>
</protein>
<feature type="compositionally biased region" description="Polar residues" evidence="1">
    <location>
        <begin position="8"/>
        <end position="20"/>
    </location>
</feature>
<accession>A0A0C2SIC4</accession>
<name>A0A0C2SIC4_AMAMK</name>
<dbReference type="AlphaFoldDB" id="A0A0C2SIC4"/>
<sequence length="78" mass="8234">MCTRLPSHAQSLNAGSQYSSVLSTGPTARLAVCNSRACNALSLTAAPTTSVNGTEETLVIQLCSLSSTTSRCVRKRRF</sequence>
<proteinExistence type="predicted"/>
<keyword evidence="3" id="KW-1185">Reference proteome</keyword>
<dbReference type="HOGENOM" id="CLU_2621527_0_0_1"/>
<reference evidence="2 3" key="1">
    <citation type="submission" date="2014-04" db="EMBL/GenBank/DDBJ databases">
        <title>Evolutionary Origins and Diversification of the Mycorrhizal Mutualists.</title>
        <authorList>
            <consortium name="DOE Joint Genome Institute"/>
            <consortium name="Mycorrhizal Genomics Consortium"/>
            <person name="Kohler A."/>
            <person name="Kuo A."/>
            <person name="Nagy L.G."/>
            <person name="Floudas D."/>
            <person name="Copeland A."/>
            <person name="Barry K.W."/>
            <person name="Cichocki N."/>
            <person name="Veneault-Fourrey C."/>
            <person name="LaButti K."/>
            <person name="Lindquist E.A."/>
            <person name="Lipzen A."/>
            <person name="Lundell T."/>
            <person name="Morin E."/>
            <person name="Murat C."/>
            <person name="Riley R."/>
            <person name="Ohm R."/>
            <person name="Sun H."/>
            <person name="Tunlid A."/>
            <person name="Henrissat B."/>
            <person name="Grigoriev I.V."/>
            <person name="Hibbett D.S."/>
            <person name="Martin F."/>
        </authorList>
    </citation>
    <scope>NUCLEOTIDE SEQUENCE [LARGE SCALE GENOMIC DNA]</scope>
    <source>
        <strain evidence="2 3">Koide BX008</strain>
    </source>
</reference>